<evidence type="ECO:0000313" key="3">
    <source>
        <dbReference type="Proteomes" id="UP000018888"/>
    </source>
</evidence>
<evidence type="ECO:0000256" key="1">
    <source>
        <dbReference type="SAM" id="MobiDB-lite"/>
    </source>
</evidence>
<feature type="compositionally biased region" description="Basic and acidic residues" evidence="1">
    <location>
        <begin position="57"/>
        <end position="68"/>
    </location>
</feature>
<protein>
    <submittedName>
        <fullName evidence="2">Uncharacterized protein</fullName>
    </submittedName>
</protein>
<feature type="compositionally biased region" description="Polar residues" evidence="1">
    <location>
        <begin position="74"/>
        <end position="88"/>
    </location>
</feature>
<dbReference type="Proteomes" id="UP000018888">
    <property type="component" value="Unassembled WGS sequence"/>
</dbReference>
<dbReference type="VEuPathDB" id="FungiDB:RhiirFUN_018571"/>
<dbReference type="AlphaFoldDB" id="A0A2P4PN94"/>
<reference evidence="2 3" key="2">
    <citation type="journal article" date="2018" name="New Phytol.">
        <title>High intraspecific genome diversity in the model arbuscular mycorrhizal symbiont Rhizophagus irregularis.</title>
        <authorList>
            <person name="Chen E.C.H."/>
            <person name="Morin E."/>
            <person name="Beaudet D."/>
            <person name="Noel J."/>
            <person name="Yildirir G."/>
            <person name="Ndikumana S."/>
            <person name="Charron P."/>
            <person name="St-Onge C."/>
            <person name="Giorgi J."/>
            <person name="Kruger M."/>
            <person name="Marton T."/>
            <person name="Ropars J."/>
            <person name="Grigoriev I.V."/>
            <person name="Hainaut M."/>
            <person name="Henrissat B."/>
            <person name="Roux C."/>
            <person name="Martin F."/>
            <person name="Corradi N."/>
        </authorList>
    </citation>
    <scope>NUCLEOTIDE SEQUENCE [LARGE SCALE GENOMIC DNA]</scope>
    <source>
        <strain evidence="2 3">DAOM 197198</strain>
    </source>
</reference>
<gene>
    <name evidence="2" type="ORF">GLOIN_2v1780048</name>
</gene>
<sequence length="131" mass="14889">MYQHDVLRCGGSSNDSPAATIPTTVPILKKAVHKRNLYGYYIKRKSNQNTPEMSSALDERPTIDERPAVDATDEISSNSQEMQINDSDTNFILDRSQIEKDETEKEREINNINIQTVKNLNRVITKGRPPK</sequence>
<organism evidence="2 3">
    <name type="scientific">Rhizophagus irregularis (strain DAOM 181602 / DAOM 197198 / MUCL 43194)</name>
    <name type="common">Arbuscular mycorrhizal fungus</name>
    <name type="synonym">Glomus intraradices</name>
    <dbReference type="NCBI Taxonomy" id="747089"/>
    <lineage>
        <taxon>Eukaryota</taxon>
        <taxon>Fungi</taxon>
        <taxon>Fungi incertae sedis</taxon>
        <taxon>Mucoromycota</taxon>
        <taxon>Glomeromycotina</taxon>
        <taxon>Glomeromycetes</taxon>
        <taxon>Glomerales</taxon>
        <taxon>Glomeraceae</taxon>
        <taxon>Rhizophagus</taxon>
    </lineage>
</organism>
<proteinExistence type="predicted"/>
<feature type="region of interest" description="Disordered" evidence="1">
    <location>
        <begin position="46"/>
        <end position="88"/>
    </location>
</feature>
<accession>A0A2P4PN94</accession>
<evidence type="ECO:0000313" key="2">
    <source>
        <dbReference type="EMBL" id="POG66844.1"/>
    </source>
</evidence>
<name>A0A2P4PN94_RHIID</name>
<dbReference type="EMBL" id="AUPC02000182">
    <property type="protein sequence ID" value="POG66844.1"/>
    <property type="molecule type" value="Genomic_DNA"/>
</dbReference>
<reference evidence="2 3" key="1">
    <citation type="journal article" date="2013" name="Proc. Natl. Acad. Sci. U.S.A.">
        <title>Genome of an arbuscular mycorrhizal fungus provides insight into the oldest plant symbiosis.</title>
        <authorList>
            <person name="Tisserant E."/>
            <person name="Malbreil M."/>
            <person name="Kuo A."/>
            <person name="Kohler A."/>
            <person name="Symeonidi A."/>
            <person name="Balestrini R."/>
            <person name="Charron P."/>
            <person name="Duensing N."/>
            <person name="Frei Dit Frey N."/>
            <person name="Gianinazzi-Pearson V."/>
            <person name="Gilbert L.B."/>
            <person name="Handa Y."/>
            <person name="Herr J.R."/>
            <person name="Hijri M."/>
            <person name="Koul R."/>
            <person name="Kawaguchi M."/>
            <person name="Krajinski F."/>
            <person name="Lammers P.J."/>
            <person name="Masclaux F.G."/>
            <person name="Murat C."/>
            <person name="Morin E."/>
            <person name="Ndikumana S."/>
            <person name="Pagni M."/>
            <person name="Petitpierre D."/>
            <person name="Requena N."/>
            <person name="Rosikiewicz P."/>
            <person name="Riley R."/>
            <person name="Saito K."/>
            <person name="San Clemente H."/>
            <person name="Shapiro H."/>
            <person name="van Tuinen D."/>
            <person name="Becard G."/>
            <person name="Bonfante P."/>
            <person name="Paszkowski U."/>
            <person name="Shachar-Hill Y.Y."/>
            <person name="Tuskan G.A."/>
            <person name="Young P.W."/>
            <person name="Sanders I.R."/>
            <person name="Henrissat B."/>
            <person name="Rensing S.A."/>
            <person name="Grigoriev I.V."/>
            <person name="Corradi N."/>
            <person name="Roux C."/>
            <person name="Martin F."/>
        </authorList>
    </citation>
    <scope>NUCLEOTIDE SEQUENCE [LARGE SCALE GENOMIC DNA]</scope>
    <source>
        <strain evidence="2 3">DAOM 197198</strain>
    </source>
</reference>
<comment type="caution">
    <text evidence="2">The sequence shown here is derived from an EMBL/GenBank/DDBJ whole genome shotgun (WGS) entry which is preliminary data.</text>
</comment>
<keyword evidence="3" id="KW-1185">Reference proteome</keyword>